<reference evidence="1" key="1">
    <citation type="submission" date="2023-03" db="EMBL/GenBank/DDBJ databases">
        <authorList>
            <person name="Steffen K."/>
            <person name="Cardenas P."/>
        </authorList>
    </citation>
    <scope>NUCLEOTIDE SEQUENCE</scope>
</reference>
<gene>
    <name evidence="1" type="ORF">GBAR_LOCUS31630</name>
</gene>
<sequence>MWSGSPCIIWCHGRVAATTDRRRDCVRRATVRYTRCFR</sequence>
<protein>
    <submittedName>
        <fullName evidence="1">Uncharacterized protein</fullName>
    </submittedName>
</protein>
<comment type="caution">
    <text evidence="1">The sequence shown here is derived from an EMBL/GenBank/DDBJ whole genome shotgun (WGS) entry which is preliminary data.</text>
</comment>
<organism evidence="1 2">
    <name type="scientific">Geodia barretti</name>
    <name type="common">Barrett's horny sponge</name>
    <dbReference type="NCBI Taxonomy" id="519541"/>
    <lineage>
        <taxon>Eukaryota</taxon>
        <taxon>Metazoa</taxon>
        <taxon>Porifera</taxon>
        <taxon>Demospongiae</taxon>
        <taxon>Heteroscleromorpha</taxon>
        <taxon>Tetractinellida</taxon>
        <taxon>Astrophorina</taxon>
        <taxon>Geodiidae</taxon>
        <taxon>Geodia</taxon>
    </lineage>
</organism>
<name>A0AA35U2B1_GEOBA</name>
<dbReference type="Proteomes" id="UP001174909">
    <property type="component" value="Unassembled WGS sequence"/>
</dbReference>
<proteinExistence type="predicted"/>
<keyword evidence="2" id="KW-1185">Reference proteome</keyword>
<evidence type="ECO:0000313" key="2">
    <source>
        <dbReference type="Proteomes" id="UP001174909"/>
    </source>
</evidence>
<evidence type="ECO:0000313" key="1">
    <source>
        <dbReference type="EMBL" id="CAI8058187.1"/>
    </source>
</evidence>
<dbReference type="EMBL" id="CASHTH010004495">
    <property type="protein sequence ID" value="CAI8058187.1"/>
    <property type="molecule type" value="Genomic_DNA"/>
</dbReference>
<accession>A0AA35U2B1</accession>
<dbReference type="AlphaFoldDB" id="A0AA35U2B1"/>